<dbReference type="SUPFAM" id="SSF161098">
    <property type="entry name" value="MetI-like"/>
    <property type="match status" value="2"/>
</dbReference>
<accession>A0A348B270</accession>
<reference evidence="10" key="1">
    <citation type="submission" date="2018-04" db="EMBL/GenBank/DDBJ databases">
        <title>Complete genome sequence of Sulfodiicoccus acidiphilus strain HS-1.</title>
        <authorList>
            <person name="Sakai H.D."/>
            <person name="Kurosawa N."/>
        </authorList>
    </citation>
    <scope>NUCLEOTIDE SEQUENCE [LARGE SCALE GENOMIC DNA]</scope>
    <source>
        <strain evidence="10">HS-1</strain>
    </source>
</reference>
<feature type="transmembrane region" description="Helical" evidence="7">
    <location>
        <begin position="491"/>
        <end position="513"/>
    </location>
</feature>
<evidence type="ECO:0000259" key="8">
    <source>
        <dbReference type="PROSITE" id="PS50928"/>
    </source>
</evidence>
<dbReference type="InterPro" id="IPR035906">
    <property type="entry name" value="MetI-like_sf"/>
</dbReference>
<dbReference type="InterPro" id="IPR000515">
    <property type="entry name" value="MetI-like"/>
</dbReference>
<dbReference type="Gene3D" id="1.10.3720.10">
    <property type="entry name" value="MetI-like"/>
    <property type="match status" value="2"/>
</dbReference>
<proteinExistence type="inferred from homology"/>
<dbReference type="GO" id="GO:0055085">
    <property type="term" value="P:transmembrane transport"/>
    <property type="evidence" value="ECO:0007669"/>
    <property type="project" value="InterPro"/>
</dbReference>
<evidence type="ECO:0000313" key="10">
    <source>
        <dbReference type="Proteomes" id="UP000276741"/>
    </source>
</evidence>
<feature type="domain" description="ABC transmembrane type-1" evidence="8">
    <location>
        <begin position="79"/>
        <end position="275"/>
    </location>
</feature>
<gene>
    <name evidence="9" type="ORF">HS1genome_0661</name>
</gene>
<keyword evidence="4 7" id="KW-0812">Transmembrane</keyword>
<evidence type="ECO:0000256" key="7">
    <source>
        <dbReference type="RuleBase" id="RU363032"/>
    </source>
</evidence>
<organism evidence="9 10">
    <name type="scientific">Sulfodiicoccus acidiphilus</name>
    <dbReference type="NCBI Taxonomy" id="1670455"/>
    <lineage>
        <taxon>Archaea</taxon>
        <taxon>Thermoproteota</taxon>
        <taxon>Thermoprotei</taxon>
        <taxon>Sulfolobales</taxon>
        <taxon>Sulfolobaceae</taxon>
        <taxon>Sulfodiicoccus</taxon>
    </lineage>
</organism>
<dbReference type="PANTHER" id="PTHR32243">
    <property type="entry name" value="MALTOSE TRANSPORT SYSTEM PERMEASE-RELATED"/>
    <property type="match status" value="1"/>
</dbReference>
<feature type="transmembrane region" description="Helical" evidence="7">
    <location>
        <begin position="154"/>
        <end position="177"/>
    </location>
</feature>
<feature type="transmembrane region" description="Helical" evidence="7">
    <location>
        <begin position="21"/>
        <end position="42"/>
    </location>
</feature>
<dbReference type="EMBL" id="AP018553">
    <property type="protein sequence ID" value="BBD72272.1"/>
    <property type="molecule type" value="Genomic_DNA"/>
</dbReference>
<feature type="transmembrane region" description="Helical" evidence="7">
    <location>
        <begin position="435"/>
        <end position="455"/>
    </location>
</feature>
<feature type="transmembrane region" description="Helical" evidence="7">
    <location>
        <begin position="367"/>
        <end position="391"/>
    </location>
</feature>
<dbReference type="AlphaFoldDB" id="A0A348B270"/>
<keyword evidence="3" id="KW-1003">Cell membrane</keyword>
<evidence type="ECO:0000256" key="4">
    <source>
        <dbReference type="ARBA" id="ARBA00022692"/>
    </source>
</evidence>
<feature type="transmembrane region" description="Helical" evidence="7">
    <location>
        <begin position="309"/>
        <end position="331"/>
    </location>
</feature>
<evidence type="ECO:0000256" key="3">
    <source>
        <dbReference type="ARBA" id="ARBA00022475"/>
    </source>
</evidence>
<feature type="domain" description="ABC transmembrane type-1" evidence="8">
    <location>
        <begin position="368"/>
        <end position="567"/>
    </location>
</feature>
<protein>
    <recommendedName>
        <fullName evidence="8">ABC transmembrane type-1 domain-containing protein</fullName>
    </recommendedName>
</protein>
<dbReference type="CDD" id="cd06261">
    <property type="entry name" value="TM_PBP2"/>
    <property type="match status" value="2"/>
</dbReference>
<dbReference type="PANTHER" id="PTHR32243:SF18">
    <property type="entry name" value="INNER MEMBRANE ABC TRANSPORTER PERMEASE PROTEIN YCJP"/>
    <property type="match status" value="1"/>
</dbReference>
<evidence type="ECO:0000256" key="1">
    <source>
        <dbReference type="ARBA" id="ARBA00004651"/>
    </source>
</evidence>
<dbReference type="PROSITE" id="PS50928">
    <property type="entry name" value="ABC_TM1"/>
    <property type="match status" value="2"/>
</dbReference>
<feature type="transmembrane region" description="Helical" evidence="7">
    <location>
        <begin position="403"/>
        <end position="423"/>
    </location>
</feature>
<dbReference type="OrthoDB" id="57451at2157"/>
<dbReference type="KEGG" id="sacd:HS1genome_0661"/>
<evidence type="ECO:0000256" key="5">
    <source>
        <dbReference type="ARBA" id="ARBA00022989"/>
    </source>
</evidence>
<feature type="transmembrane region" description="Helical" evidence="7">
    <location>
        <begin position="83"/>
        <end position="104"/>
    </location>
</feature>
<name>A0A348B270_9CREN</name>
<keyword evidence="2 7" id="KW-0813">Transport</keyword>
<feature type="transmembrane region" description="Helical" evidence="7">
    <location>
        <begin position="251"/>
        <end position="279"/>
    </location>
</feature>
<feature type="transmembrane region" description="Helical" evidence="7">
    <location>
        <begin position="546"/>
        <end position="566"/>
    </location>
</feature>
<evidence type="ECO:0000256" key="2">
    <source>
        <dbReference type="ARBA" id="ARBA00022448"/>
    </source>
</evidence>
<dbReference type="Pfam" id="PF00528">
    <property type="entry name" value="BPD_transp_1"/>
    <property type="match status" value="2"/>
</dbReference>
<feature type="transmembrane region" description="Helical" evidence="7">
    <location>
        <begin position="207"/>
        <end position="231"/>
    </location>
</feature>
<comment type="similarity">
    <text evidence="7">Belongs to the binding-protein-dependent transport system permease family.</text>
</comment>
<sequence>MDDIHRTAAGGAVTKLRADKWSAALALPALVYFLVFTVYPIVGNVVLTFQKETTTGALVWAGLSNYLDLTTDPFIGKVLVNTVIYMVTVPLIDVALALPLASILKRVDSKLLLVLFMLPSFIPFVTAAVSWELVLNPFYGPVYYFARFNWFTSIWMIVIMDVWESLPLATLVIYAGLKSIPREIEEAANMDGLVGIRKFMQVDLPYVAPNILTALVLMLIFATFTFDPIFVTEGQMPPMTAVDLAYYSYQQFFGGIIGYAAVLILIMSGMSTALAYLFVRSMLGGGKSGGRSRWQWVGVKFPNSSSPRWAVGTVTAVYLLFLLFPVAWLVLESIKPYSQVFSIPPVILTSQPTLVHYLNALTQGLPYIVSSLITAAGVLMITVLIGAPAAYAMSRYGFGGRAFLTFVLFIYSLPAIIFMLPIYEIMNFLGLVNTWWALILSYPVFVLPVVIWMCYNFYRNFPAHVDEAAQVDGMNKVTAFFRMILPSSSDVIAVAVLYSFLISWGALIFPLVLSYSPFNMNLLSPYGAQTFSIFIGATLGHESVHYGALAASGMISLIPAVILLYFMRNRLDKLYRVGGFKG</sequence>
<dbReference type="GeneID" id="38666166"/>
<dbReference type="Proteomes" id="UP000276741">
    <property type="component" value="Chromosome"/>
</dbReference>
<keyword evidence="6 7" id="KW-0472">Membrane</keyword>
<keyword evidence="10" id="KW-1185">Reference proteome</keyword>
<evidence type="ECO:0000313" key="9">
    <source>
        <dbReference type="EMBL" id="BBD72272.1"/>
    </source>
</evidence>
<dbReference type="InterPro" id="IPR050901">
    <property type="entry name" value="BP-dep_ABC_trans_perm"/>
</dbReference>
<evidence type="ECO:0000256" key="6">
    <source>
        <dbReference type="ARBA" id="ARBA00023136"/>
    </source>
</evidence>
<keyword evidence="5 7" id="KW-1133">Transmembrane helix</keyword>
<dbReference type="GO" id="GO:0005886">
    <property type="term" value="C:plasma membrane"/>
    <property type="evidence" value="ECO:0007669"/>
    <property type="project" value="UniProtKB-SubCell"/>
</dbReference>
<feature type="transmembrane region" description="Helical" evidence="7">
    <location>
        <begin position="111"/>
        <end position="134"/>
    </location>
</feature>
<comment type="subcellular location">
    <subcellularLocation>
        <location evidence="1 7">Cell membrane</location>
        <topology evidence="1 7">Multi-pass membrane protein</topology>
    </subcellularLocation>
</comment>
<dbReference type="RefSeq" id="WP_126449619.1">
    <property type="nucleotide sequence ID" value="NZ_AP018553.1"/>
</dbReference>